<evidence type="ECO:0000313" key="2">
    <source>
        <dbReference type="EMBL" id="GAA2404737.1"/>
    </source>
</evidence>
<dbReference type="Proteomes" id="UP001500058">
    <property type="component" value="Unassembled WGS sequence"/>
</dbReference>
<sequence length="69" mass="7506">MAPPRAAPQRGGGHPARAVPAVRRVRGREESMREDPVLSERGPGTPEDRVRMVTTEKGNGRRRPAPDGI</sequence>
<organism evidence="2 3">
    <name type="scientific">Streptomyces glaucosporus</name>
    <dbReference type="NCBI Taxonomy" id="284044"/>
    <lineage>
        <taxon>Bacteria</taxon>
        <taxon>Bacillati</taxon>
        <taxon>Actinomycetota</taxon>
        <taxon>Actinomycetes</taxon>
        <taxon>Kitasatosporales</taxon>
        <taxon>Streptomycetaceae</taxon>
        <taxon>Streptomyces</taxon>
    </lineage>
</organism>
<proteinExistence type="predicted"/>
<keyword evidence="3" id="KW-1185">Reference proteome</keyword>
<accession>A0ABP5VLU3</accession>
<dbReference type="EMBL" id="BAAATJ010000016">
    <property type="protein sequence ID" value="GAA2404737.1"/>
    <property type="molecule type" value="Genomic_DNA"/>
</dbReference>
<protein>
    <submittedName>
        <fullName evidence="2">Uncharacterized protein</fullName>
    </submittedName>
</protein>
<comment type="caution">
    <text evidence="2">The sequence shown here is derived from an EMBL/GenBank/DDBJ whole genome shotgun (WGS) entry which is preliminary data.</text>
</comment>
<evidence type="ECO:0000256" key="1">
    <source>
        <dbReference type="SAM" id="MobiDB-lite"/>
    </source>
</evidence>
<feature type="region of interest" description="Disordered" evidence="1">
    <location>
        <begin position="1"/>
        <end position="69"/>
    </location>
</feature>
<gene>
    <name evidence="2" type="ORF">GCM10010420_35430</name>
</gene>
<feature type="compositionally biased region" description="Basic and acidic residues" evidence="1">
    <location>
        <begin position="27"/>
        <end position="38"/>
    </location>
</feature>
<evidence type="ECO:0000313" key="3">
    <source>
        <dbReference type="Proteomes" id="UP001500058"/>
    </source>
</evidence>
<name>A0ABP5VLU3_9ACTN</name>
<reference evidence="3" key="1">
    <citation type="journal article" date="2019" name="Int. J. Syst. Evol. Microbiol.">
        <title>The Global Catalogue of Microorganisms (GCM) 10K type strain sequencing project: providing services to taxonomists for standard genome sequencing and annotation.</title>
        <authorList>
            <consortium name="The Broad Institute Genomics Platform"/>
            <consortium name="The Broad Institute Genome Sequencing Center for Infectious Disease"/>
            <person name="Wu L."/>
            <person name="Ma J."/>
        </authorList>
    </citation>
    <scope>NUCLEOTIDE SEQUENCE [LARGE SCALE GENOMIC DNA]</scope>
    <source>
        <strain evidence="3">JCM 6921</strain>
    </source>
</reference>